<comment type="caution">
    <text evidence="2">The sequence shown here is derived from an EMBL/GenBank/DDBJ whole genome shotgun (WGS) entry which is preliminary data.</text>
</comment>
<gene>
    <name evidence="2" type="ORF">ACFFI0_00740</name>
</gene>
<dbReference type="InterPro" id="IPR001509">
    <property type="entry name" value="Epimerase_deHydtase"/>
</dbReference>
<name>A0ABV6HD41_9SPHI</name>
<dbReference type="InterPro" id="IPR051783">
    <property type="entry name" value="NAD(P)-dependent_oxidoreduct"/>
</dbReference>
<feature type="domain" description="NAD-dependent epimerase/dehydratase" evidence="1">
    <location>
        <begin position="2"/>
        <end position="220"/>
    </location>
</feature>
<dbReference type="EMBL" id="JBHLWO010000001">
    <property type="protein sequence ID" value="MFC0316804.1"/>
    <property type="molecule type" value="Genomic_DNA"/>
</dbReference>
<organism evidence="2 3">
    <name type="scientific">Olivibacter oleidegradans</name>
    <dbReference type="NCBI Taxonomy" id="760123"/>
    <lineage>
        <taxon>Bacteria</taxon>
        <taxon>Pseudomonadati</taxon>
        <taxon>Bacteroidota</taxon>
        <taxon>Sphingobacteriia</taxon>
        <taxon>Sphingobacteriales</taxon>
        <taxon>Sphingobacteriaceae</taxon>
        <taxon>Olivibacter</taxon>
    </lineage>
</organism>
<dbReference type="Proteomes" id="UP001589774">
    <property type="component" value="Unassembled WGS sequence"/>
</dbReference>
<dbReference type="PANTHER" id="PTHR48079">
    <property type="entry name" value="PROTEIN YEEZ"/>
    <property type="match status" value="1"/>
</dbReference>
<evidence type="ECO:0000313" key="2">
    <source>
        <dbReference type="EMBL" id="MFC0316804.1"/>
    </source>
</evidence>
<dbReference type="Gene3D" id="3.40.50.720">
    <property type="entry name" value="NAD(P)-binding Rossmann-like Domain"/>
    <property type="match status" value="1"/>
</dbReference>
<dbReference type="RefSeq" id="WP_130855126.1">
    <property type="nucleotide sequence ID" value="NZ_JBHLWO010000001.1"/>
</dbReference>
<sequence>MILVTGGTGFLGSTLLRRLLAEGNTIRAIKRQTSVIPNDLLTHPNLQWLEADISNYFELEDAFDGVKEVYHCAAMISFDPKDKKKIVAVNSSSTAHIVNLCIQYGARLLHVSSVAAIGKPKPPQLLSDENDIWEFDGSQNGYAISKYEAEMEVWRGTVEGLDAVIMNPSLIIGCQSGQENTGAIFKLLKDGLRYYPEGSVGLVDVEDVARAAIILMNSKDIQAERFIINNENMTYQELFRICANYLGKPAPNKLATRGMLGLAWRAAKVLSWFTGRQPGLTHDTAHAAREKQAYSNAKFKEKIGFSFKPISETLKEICEHI</sequence>
<proteinExistence type="predicted"/>
<accession>A0ABV6HD41</accession>
<dbReference type="Pfam" id="PF01370">
    <property type="entry name" value="Epimerase"/>
    <property type="match status" value="1"/>
</dbReference>
<protein>
    <submittedName>
        <fullName evidence="2">NAD-dependent epimerase/dehydratase family protein</fullName>
    </submittedName>
</protein>
<evidence type="ECO:0000313" key="3">
    <source>
        <dbReference type="Proteomes" id="UP001589774"/>
    </source>
</evidence>
<evidence type="ECO:0000259" key="1">
    <source>
        <dbReference type="Pfam" id="PF01370"/>
    </source>
</evidence>
<dbReference type="SUPFAM" id="SSF51735">
    <property type="entry name" value="NAD(P)-binding Rossmann-fold domains"/>
    <property type="match status" value="1"/>
</dbReference>
<reference evidence="2 3" key="1">
    <citation type="submission" date="2024-09" db="EMBL/GenBank/DDBJ databases">
        <authorList>
            <person name="Sun Q."/>
            <person name="Mori K."/>
        </authorList>
    </citation>
    <scope>NUCLEOTIDE SEQUENCE [LARGE SCALE GENOMIC DNA]</scope>
    <source>
        <strain evidence="2 3">CCM 7765</strain>
    </source>
</reference>
<keyword evidence="3" id="KW-1185">Reference proteome</keyword>
<dbReference type="PANTHER" id="PTHR48079:SF6">
    <property type="entry name" value="NAD(P)-BINDING DOMAIN-CONTAINING PROTEIN-RELATED"/>
    <property type="match status" value="1"/>
</dbReference>
<dbReference type="InterPro" id="IPR036291">
    <property type="entry name" value="NAD(P)-bd_dom_sf"/>
</dbReference>